<gene>
    <name evidence="1" type="ORF">IRJ18_15425</name>
</gene>
<evidence type="ECO:0000313" key="2">
    <source>
        <dbReference type="Proteomes" id="UP000632774"/>
    </source>
</evidence>
<organism evidence="1 2">
    <name type="scientific">Mucilaginibacter boryungensis</name>
    <dbReference type="NCBI Taxonomy" id="768480"/>
    <lineage>
        <taxon>Bacteria</taxon>
        <taxon>Pseudomonadati</taxon>
        <taxon>Bacteroidota</taxon>
        <taxon>Sphingobacteriia</taxon>
        <taxon>Sphingobacteriales</taxon>
        <taxon>Sphingobacteriaceae</taxon>
        <taxon>Mucilaginibacter</taxon>
    </lineage>
</organism>
<keyword evidence="2" id="KW-1185">Reference proteome</keyword>
<name>A0ABR9XL18_9SPHI</name>
<sequence length="61" mass="6982">MKNESQFFMAADSPAILSNSSLRCGVSTTIGVYVEWPRAIAGYPHHVHIYVFAHLHIYHYF</sequence>
<reference evidence="1 2" key="1">
    <citation type="submission" date="2020-10" db="EMBL/GenBank/DDBJ databases">
        <title>Mucilaginibacter mali sp. nov., isolated from rhizosphere soil of apple orchard.</title>
        <authorList>
            <person name="Lee J.-S."/>
            <person name="Kim H.S."/>
            <person name="Kim J.-S."/>
        </authorList>
    </citation>
    <scope>NUCLEOTIDE SEQUENCE [LARGE SCALE GENOMIC DNA]</scope>
    <source>
        <strain evidence="1 2">KCTC 23157</strain>
    </source>
</reference>
<dbReference type="EMBL" id="JADFFM010000002">
    <property type="protein sequence ID" value="MBE9667764.1"/>
    <property type="molecule type" value="Genomic_DNA"/>
</dbReference>
<comment type="caution">
    <text evidence="1">The sequence shown here is derived from an EMBL/GenBank/DDBJ whole genome shotgun (WGS) entry which is preliminary data.</text>
</comment>
<accession>A0ABR9XL18</accession>
<dbReference type="RefSeq" id="WP_194107207.1">
    <property type="nucleotide sequence ID" value="NZ_JADFFM010000002.1"/>
</dbReference>
<evidence type="ECO:0000313" key="1">
    <source>
        <dbReference type="EMBL" id="MBE9667764.1"/>
    </source>
</evidence>
<dbReference type="Proteomes" id="UP000632774">
    <property type="component" value="Unassembled WGS sequence"/>
</dbReference>
<protein>
    <submittedName>
        <fullName evidence="1">Uncharacterized protein</fullName>
    </submittedName>
</protein>
<proteinExistence type="predicted"/>